<dbReference type="EMBL" id="QGDH01000051">
    <property type="protein sequence ID" value="RAR12189.1"/>
    <property type="molecule type" value="Genomic_DNA"/>
</dbReference>
<evidence type="ECO:0000256" key="1">
    <source>
        <dbReference type="SAM" id="MobiDB-lite"/>
    </source>
</evidence>
<dbReference type="STRING" id="183478.A0A364N5L0"/>
<feature type="compositionally biased region" description="Polar residues" evidence="1">
    <location>
        <begin position="96"/>
        <end position="105"/>
    </location>
</feature>
<protein>
    <submittedName>
        <fullName evidence="3">Uncharacterized protein</fullName>
    </submittedName>
</protein>
<evidence type="ECO:0000313" key="4">
    <source>
        <dbReference type="Proteomes" id="UP000249619"/>
    </source>
</evidence>
<organism evidence="3 4">
    <name type="scientific">Stemphylium lycopersici</name>
    <name type="common">Tomato gray leaf spot disease fungus</name>
    <name type="synonym">Thyrospora lycopersici</name>
    <dbReference type="NCBI Taxonomy" id="183478"/>
    <lineage>
        <taxon>Eukaryota</taxon>
        <taxon>Fungi</taxon>
        <taxon>Dikarya</taxon>
        <taxon>Ascomycota</taxon>
        <taxon>Pezizomycotina</taxon>
        <taxon>Dothideomycetes</taxon>
        <taxon>Pleosporomycetidae</taxon>
        <taxon>Pleosporales</taxon>
        <taxon>Pleosporineae</taxon>
        <taxon>Pleosporaceae</taxon>
        <taxon>Stemphylium</taxon>
    </lineage>
</organism>
<feature type="region of interest" description="Disordered" evidence="1">
    <location>
        <begin position="23"/>
        <end position="111"/>
    </location>
</feature>
<dbReference type="AlphaFoldDB" id="A0A364N5L0"/>
<keyword evidence="4" id="KW-1185">Reference proteome</keyword>
<accession>A0A364N5L0</accession>
<evidence type="ECO:0000313" key="3">
    <source>
        <dbReference type="EMBL" id="RAR12189.1"/>
    </source>
</evidence>
<sequence length="685" mass="74658">MSDATFNAIPPETASIISAYISQAESHESEGQGPEAVIPSHAPLINGTPAGSPVSVLRPSTQSSNHGPEIPPVFRSDSVHYEQIPQQEQGGRRLGNFTTNTSTPDSDNHTPEKPVIACLALSLNNRPTSKYGNDIRAITLFLPTVFPVVYAAILGKMLRRIGVYKAERSATIGTIERLIGCQSIFSAFERQLAFRRVDLLGVTILLAWLLSPVGGQSSLRLLSTKPRLVESNDGIVTYYPIEGYIRNMQLAVSWGWFLNAPLYTTALITAGSYLNSSMDMAGYVRIPRLASLPTYTPGGRDFEWHQISDPTSVDYSSLFGIPVAGLPEKGNTSFTMASHYWSIDCDKMNVRVGRTGSTLGSNTTFQMLYTNGSMFEFASVMYPPSGKPGEGEDLDPGSQISETLCLKKPVAIESKVACEAHACGVQEMRMLNRTNILQAGNSSSFTIDVPPEDAAFQEISKGLTLATAGSRNIASSDIVEHWLLDPNLGSYDMDVNLDSLDSAPLQWVDLSKVSTAVFNQRLEMAINTYWDVTLGVTLRKGNITKDRARHFELHSETDPSLSYTWNTTSIHNVQHAGEQYVCHVWFAIITIVISLFLVAAALVALVLGILTKAPDTLGYVSTSARDNPYVTTQVASHLDGLEAARVLRNVRVRIGDVHMAAEVGHVAFASMDTGPGKVSRKRQYD</sequence>
<proteinExistence type="predicted"/>
<reference evidence="4" key="1">
    <citation type="submission" date="2018-05" db="EMBL/GenBank/DDBJ databases">
        <title>Draft genome sequence of Stemphylium lycopersici strain CIDEFI 213.</title>
        <authorList>
            <person name="Medina R."/>
            <person name="Franco M.E.E."/>
            <person name="Lucentini C.G."/>
            <person name="Saparrat M.C.N."/>
            <person name="Balatti P.A."/>
        </authorList>
    </citation>
    <scope>NUCLEOTIDE SEQUENCE [LARGE SCALE GENOMIC DNA]</scope>
    <source>
        <strain evidence="4">CIDEFI 213</strain>
    </source>
</reference>
<keyword evidence="2" id="KW-0812">Transmembrane</keyword>
<name>A0A364N5L0_STELY</name>
<comment type="caution">
    <text evidence="3">The sequence shown here is derived from an EMBL/GenBank/DDBJ whole genome shotgun (WGS) entry which is preliminary data.</text>
</comment>
<dbReference type="OrthoDB" id="3692311at2759"/>
<evidence type="ECO:0000256" key="2">
    <source>
        <dbReference type="SAM" id="Phobius"/>
    </source>
</evidence>
<dbReference type="Proteomes" id="UP000249619">
    <property type="component" value="Unassembled WGS sequence"/>
</dbReference>
<gene>
    <name evidence="3" type="ORF">DDE83_004194</name>
</gene>
<feature type="transmembrane region" description="Helical" evidence="2">
    <location>
        <begin position="584"/>
        <end position="610"/>
    </location>
</feature>
<keyword evidence="2" id="KW-1133">Transmembrane helix</keyword>
<keyword evidence="2" id="KW-0472">Membrane</keyword>